<proteinExistence type="predicted"/>
<sequence length="544" mass="60404">MKPGSIAPPPIAPKPRNESLGASLSTYRNRPSGNHFAEARKMFDHISQPQNRQAVINAVKSPFVQKTVIAAAKNDAVKQEISSAAKDEKFKRQIADILKNFDKKTLSPSSTTDNYQSNFNGNDFNGYSNNNANNSNNYRAASTTPMSQQPRMDMFSGSKTPLPYNNYNNTNKYNNYQQAPQTLPKPVNNENSNSNYSINDLLFGDFTPAQKQAAPQRPPPPAVVKNTHVLPTSATYPSSMNGYAQQPISNQEYSNSFYQHYQDPVQLGQHQSYTKDEFMSSLNDDFNPYTLAKKGPGLSDLEKSFSPKPSKITEPHGVAIYPYKANAADELSCEVDDIIFLKKEIDDAWIHGTNNRTNQEGIVPSNYLEIKIPLASDSPMLTSGYNSQYSVSPAPHQYSPSKGNVNPSNIVATAVYDYDSGIEGDLKFCAGDMILVAERASPEWLRGQFNREFGIFPVSYVKVDDLQAIPYAFDAVIEPVQSTQTTCVEEFVIGLYDYDSGSKDDLVFKEGDRITIIKNIDENWIQGSLEGKIGLVPMTYAKKV</sequence>
<protein>
    <submittedName>
        <fullName evidence="2">SH3 domain-containing protein</fullName>
    </submittedName>
</protein>
<dbReference type="Proteomes" id="UP000095286">
    <property type="component" value="Unplaced"/>
</dbReference>
<name>A0AC35TPU8_9BILA</name>
<organism evidence="1 2">
    <name type="scientific">Rhabditophanes sp. KR3021</name>
    <dbReference type="NCBI Taxonomy" id="114890"/>
    <lineage>
        <taxon>Eukaryota</taxon>
        <taxon>Metazoa</taxon>
        <taxon>Ecdysozoa</taxon>
        <taxon>Nematoda</taxon>
        <taxon>Chromadorea</taxon>
        <taxon>Rhabditida</taxon>
        <taxon>Tylenchina</taxon>
        <taxon>Panagrolaimomorpha</taxon>
        <taxon>Strongyloidoidea</taxon>
        <taxon>Alloionematidae</taxon>
        <taxon>Rhabditophanes</taxon>
    </lineage>
</organism>
<dbReference type="WBParaSite" id="RSKR_0000267200.1">
    <property type="protein sequence ID" value="RSKR_0000267200.1"/>
    <property type="gene ID" value="RSKR_0000267200"/>
</dbReference>
<evidence type="ECO:0000313" key="2">
    <source>
        <dbReference type="WBParaSite" id="RSKR_0000267200.1"/>
    </source>
</evidence>
<evidence type="ECO:0000313" key="1">
    <source>
        <dbReference type="Proteomes" id="UP000095286"/>
    </source>
</evidence>
<reference evidence="2" key="1">
    <citation type="submission" date="2016-11" db="UniProtKB">
        <authorList>
            <consortium name="WormBaseParasite"/>
        </authorList>
    </citation>
    <scope>IDENTIFICATION</scope>
    <source>
        <strain evidence="2">KR3021</strain>
    </source>
</reference>
<accession>A0AC35TPU8</accession>